<gene>
    <name evidence="3" type="ORF">SHERM_01437</name>
</gene>
<evidence type="ECO:0000259" key="2">
    <source>
        <dbReference type="Pfam" id="PF03478"/>
    </source>
</evidence>
<dbReference type="Pfam" id="PF03478">
    <property type="entry name" value="Beta-prop_KIB1-4"/>
    <property type="match status" value="1"/>
</dbReference>
<accession>A0A9N7N2G5</accession>
<feature type="compositionally biased region" description="Basic and acidic residues" evidence="1">
    <location>
        <begin position="261"/>
        <end position="270"/>
    </location>
</feature>
<dbReference type="PANTHER" id="PTHR44259">
    <property type="entry name" value="OS07G0183000 PROTEIN-RELATED"/>
    <property type="match status" value="1"/>
</dbReference>
<evidence type="ECO:0000313" key="4">
    <source>
        <dbReference type="Proteomes" id="UP001153555"/>
    </source>
</evidence>
<dbReference type="Proteomes" id="UP001153555">
    <property type="component" value="Unassembled WGS sequence"/>
</dbReference>
<reference evidence="3" key="1">
    <citation type="submission" date="2019-12" db="EMBL/GenBank/DDBJ databases">
        <authorList>
            <person name="Scholes J."/>
        </authorList>
    </citation>
    <scope>NUCLEOTIDE SEQUENCE</scope>
</reference>
<dbReference type="EMBL" id="CACSLK010020336">
    <property type="protein sequence ID" value="CAA0820199.1"/>
    <property type="molecule type" value="Genomic_DNA"/>
</dbReference>
<dbReference type="OrthoDB" id="642536at2759"/>
<comment type="caution">
    <text evidence="3">The sequence shown here is derived from an EMBL/GenBank/DDBJ whole genome shotgun (WGS) entry which is preliminary data.</text>
</comment>
<sequence>MLPPAFDVDVSGAASRSYKFYTLADNKIVTLSTGKSSKDRELTDPLMCFRGSSHGWVVLYDRRSLDMFLYNPITRRHISLPPYEHVDKVILSCSPDEPNCRAIMIYDNCGLAFCCPGFSKEWTHHDLGRAFREGYVDCVFSNRHESLFSLTRHGELESWDLRDPESPKAMKIADVSYKSGRIGYPRTEEEEKKLWLTNEPMEHLVVAGQDLLVVTQYPADSFDCDGLYVDGIDPDALAFERGLPSVTVDFDVEKYDPEDGEVKYVEELGSRRKGSKARADNDEGGWPQS</sequence>
<feature type="region of interest" description="Disordered" evidence="1">
    <location>
        <begin position="261"/>
        <end position="289"/>
    </location>
</feature>
<dbReference type="InterPro" id="IPR050942">
    <property type="entry name" value="F-box_BR-signaling"/>
</dbReference>
<keyword evidence="4" id="KW-1185">Reference proteome</keyword>
<evidence type="ECO:0000256" key="1">
    <source>
        <dbReference type="SAM" id="MobiDB-lite"/>
    </source>
</evidence>
<name>A0A9N7N2G5_STRHE</name>
<feature type="domain" description="KIB1-4 beta-propeller" evidence="2">
    <location>
        <begin position="48"/>
        <end position="270"/>
    </location>
</feature>
<organism evidence="3 4">
    <name type="scientific">Striga hermonthica</name>
    <name type="common">Purple witchweed</name>
    <name type="synonym">Buchnera hermonthica</name>
    <dbReference type="NCBI Taxonomy" id="68872"/>
    <lineage>
        <taxon>Eukaryota</taxon>
        <taxon>Viridiplantae</taxon>
        <taxon>Streptophyta</taxon>
        <taxon>Embryophyta</taxon>
        <taxon>Tracheophyta</taxon>
        <taxon>Spermatophyta</taxon>
        <taxon>Magnoliopsida</taxon>
        <taxon>eudicotyledons</taxon>
        <taxon>Gunneridae</taxon>
        <taxon>Pentapetalae</taxon>
        <taxon>asterids</taxon>
        <taxon>lamiids</taxon>
        <taxon>Lamiales</taxon>
        <taxon>Orobanchaceae</taxon>
        <taxon>Buchnereae</taxon>
        <taxon>Striga</taxon>
    </lineage>
</organism>
<dbReference type="InterPro" id="IPR005174">
    <property type="entry name" value="KIB1-4_b-propeller"/>
</dbReference>
<protein>
    <recommendedName>
        <fullName evidence="2">KIB1-4 beta-propeller domain-containing protein</fullName>
    </recommendedName>
</protein>
<proteinExistence type="predicted"/>
<dbReference type="AlphaFoldDB" id="A0A9N7N2G5"/>
<evidence type="ECO:0000313" key="3">
    <source>
        <dbReference type="EMBL" id="CAA0820199.1"/>
    </source>
</evidence>
<dbReference type="PANTHER" id="PTHR44259:SF37">
    <property type="entry name" value="DUF1618 DOMAIN-CONTAINING PROTEIN"/>
    <property type="match status" value="1"/>
</dbReference>